<feature type="region of interest" description="Disordered" evidence="1">
    <location>
        <begin position="372"/>
        <end position="401"/>
    </location>
</feature>
<feature type="transmembrane region" description="Helical" evidence="2">
    <location>
        <begin position="99"/>
        <end position="116"/>
    </location>
</feature>
<reference evidence="5" key="1">
    <citation type="submission" date="2016-10" db="EMBL/GenBank/DDBJ databases">
        <authorList>
            <person name="Varghese N."/>
            <person name="Submissions S."/>
        </authorList>
    </citation>
    <scope>NUCLEOTIDE SEQUENCE [LARGE SCALE GENOMIC DNA]</scope>
    <source>
        <strain evidence="5">DSM 44675</strain>
    </source>
</reference>
<feature type="transmembrane region" description="Helical" evidence="2">
    <location>
        <begin position="6"/>
        <end position="23"/>
    </location>
</feature>
<protein>
    <recommendedName>
        <fullName evidence="3">DUF6545 domain-containing protein</fullName>
    </recommendedName>
</protein>
<dbReference type="InterPro" id="IPR046675">
    <property type="entry name" value="DUF6545"/>
</dbReference>
<accession>A0A1H7RBB5</accession>
<feature type="transmembrane region" description="Helical" evidence="2">
    <location>
        <begin position="167"/>
        <end position="184"/>
    </location>
</feature>
<gene>
    <name evidence="4" type="ORF">SAMN05444583_11117</name>
</gene>
<dbReference type="Proteomes" id="UP000198677">
    <property type="component" value="Unassembled WGS sequence"/>
</dbReference>
<feature type="transmembrane region" description="Helical" evidence="2">
    <location>
        <begin position="136"/>
        <end position="160"/>
    </location>
</feature>
<organism evidence="4 5">
    <name type="scientific">Rhodococcus maanshanensis</name>
    <dbReference type="NCBI Taxonomy" id="183556"/>
    <lineage>
        <taxon>Bacteria</taxon>
        <taxon>Bacillati</taxon>
        <taxon>Actinomycetota</taxon>
        <taxon>Actinomycetes</taxon>
        <taxon>Mycobacteriales</taxon>
        <taxon>Nocardiaceae</taxon>
        <taxon>Rhodococcus</taxon>
    </lineage>
</organism>
<evidence type="ECO:0000256" key="1">
    <source>
        <dbReference type="SAM" id="MobiDB-lite"/>
    </source>
</evidence>
<dbReference type="RefSeq" id="WP_072752839.1">
    <property type="nucleotide sequence ID" value="NZ_FOAW01000011.1"/>
</dbReference>
<dbReference type="AlphaFoldDB" id="A0A1H7RBB5"/>
<dbReference type="InterPro" id="IPR050039">
    <property type="entry name" value="MAB_1171c-like"/>
</dbReference>
<feature type="transmembrane region" description="Helical" evidence="2">
    <location>
        <begin position="214"/>
        <end position="236"/>
    </location>
</feature>
<keyword evidence="2" id="KW-1133">Transmembrane helix</keyword>
<evidence type="ECO:0000313" key="5">
    <source>
        <dbReference type="Proteomes" id="UP000198677"/>
    </source>
</evidence>
<evidence type="ECO:0000313" key="4">
    <source>
        <dbReference type="EMBL" id="SEL57184.1"/>
    </source>
</evidence>
<feature type="transmembrane region" description="Helical" evidence="2">
    <location>
        <begin position="68"/>
        <end position="87"/>
    </location>
</feature>
<dbReference type="OrthoDB" id="4772902at2"/>
<name>A0A1H7RBB5_9NOCA</name>
<proteinExistence type="predicted"/>
<keyword evidence="5" id="KW-1185">Reference proteome</keyword>
<keyword evidence="2" id="KW-0812">Transmembrane</keyword>
<feature type="compositionally biased region" description="Basic and acidic residues" evidence="1">
    <location>
        <begin position="372"/>
        <end position="387"/>
    </location>
</feature>
<evidence type="ECO:0000259" key="3">
    <source>
        <dbReference type="Pfam" id="PF20182"/>
    </source>
</evidence>
<dbReference type="NCBIfam" id="NF042915">
    <property type="entry name" value="MAB_1171c_fam"/>
    <property type="match status" value="1"/>
</dbReference>
<sequence>MPAAIMWPLLIGIWVITLIRLAVMREAPAQRRINMVLLFWAVPATLRAPAVQSALAPYLTDVAIIRPLTHLCVMLAGAAILGLAAALTEGADEPSWRQPAVYAFTLALGVSLLMLSQKSRDAGLTIEAAGGWQCAVYFVLYSMPIVVAVCVALVICYEFLRSGPGRLEWVMAVIVGVMCLFSLVDNLTRPVAAFFSAAHVDNALTRWRAGSNDVLFLPEVALIAVVSFVPVVAMWMRRRELRQLESMWSTLTAAVPQVVLPAAGFEERLHRTVVEIWDATMQLEPYTSAAVDADLESELDRRGLHGDTRSAVRRSVQLLRACERKRTGRGPLDAAAAGVADAPHDDLTDETRALLRLARSWRLAATIAHTEPSEARDLRRTDTRERSAVPGPPVVSAGSAI</sequence>
<dbReference type="Pfam" id="PF20182">
    <property type="entry name" value="DUF6545"/>
    <property type="match status" value="1"/>
</dbReference>
<evidence type="ECO:0000256" key="2">
    <source>
        <dbReference type="SAM" id="Phobius"/>
    </source>
</evidence>
<dbReference type="EMBL" id="FOAW01000011">
    <property type="protein sequence ID" value="SEL57184.1"/>
    <property type="molecule type" value="Genomic_DNA"/>
</dbReference>
<keyword evidence="2" id="KW-0472">Membrane</keyword>
<feature type="domain" description="DUF6545" evidence="3">
    <location>
        <begin position="235"/>
        <end position="362"/>
    </location>
</feature>